<protein>
    <submittedName>
        <fullName evidence="2">Uncharacterized protein</fullName>
    </submittedName>
</protein>
<name>E4QBK2_CALH1</name>
<accession>E4QBK2</accession>
<dbReference type="RefSeq" id="WP_013402313.1">
    <property type="nucleotide sequence ID" value="NC_014652.1"/>
</dbReference>
<proteinExistence type="predicted"/>
<dbReference type="HOGENOM" id="CLU_1197983_0_0_9"/>
<dbReference type="KEGG" id="chd:Calhy_0356"/>
<reference evidence="2 3" key="2">
    <citation type="journal article" date="2011" name="J. Bacteriol.">
        <title>Complete genome sequences for the anaerobic, extremely thermophilic plant biomass-degrading bacteria Caldicellulosiruptor hydrothermalis, Caldicellulosiruptor kristjanssonii, Caldicellulosiruptor kronotskyensis, Caldicellulosiruptor owensenis, and Caldicellulosiruptor lactoaceticus.</title>
        <authorList>
            <person name="Blumer-Schuette S.E."/>
            <person name="Ozdemir I."/>
            <person name="Mistry D."/>
            <person name="Lucas S."/>
            <person name="Lapidus A."/>
            <person name="Cheng J.F."/>
            <person name="Goodwin L.A."/>
            <person name="Pitluck S."/>
            <person name="Land M.L."/>
            <person name="Hauser L.J."/>
            <person name="Woyke T."/>
            <person name="Mikhailova N."/>
            <person name="Pati A."/>
            <person name="Kyrpides N.C."/>
            <person name="Ivanova N."/>
            <person name="Detter J.C."/>
            <person name="Walston-Davenport K."/>
            <person name="Han S."/>
            <person name="Adams M.W."/>
            <person name="Kelly R.M."/>
        </authorList>
    </citation>
    <scope>NUCLEOTIDE SEQUENCE [LARGE SCALE GENOMIC DNA]</scope>
    <source>
        <strain evidence="3">DSM 18901 / VKM B-2411 / 108</strain>
    </source>
</reference>
<sequence length="231" mass="26303">MQCKKCSENFAVKESEQESVSPVDSRSQTTLQNQSPQNDKDINIFEDNNNSQDNKLTNVNNQDNLEVLEDNKLTNVNTEVGLKEQGATGKDVNNLLPAVNNRQLIADLVRRFEEITGRHDDRFYPLLGQLYNRYGYAEVLWALSRLEWGLKNKKIEKPEGYLINVLKNSNDKKKESEADGKRKKDNRRYGELPPDDPYSIIKPIRLGKQPDPDVDPYASLPVIRLGPSSTA</sequence>
<dbReference type="OrthoDB" id="1807191at2"/>
<evidence type="ECO:0000256" key="1">
    <source>
        <dbReference type="SAM" id="MobiDB-lite"/>
    </source>
</evidence>
<evidence type="ECO:0000313" key="3">
    <source>
        <dbReference type="Proteomes" id="UP000006890"/>
    </source>
</evidence>
<keyword evidence="3" id="KW-1185">Reference proteome</keyword>
<feature type="region of interest" description="Disordered" evidence="1">
    <location>
        <begin position="14"/>
        <end position="42"/>
    </location>
</feature>
<feature type="compositionally biased region" description="Polar residues" evidence="1">
    <location>
        <begin position="18"/>
        <end position="37"/>
    </location>
</feature>
<feature type="compositionally biased region" description="Basic and acidic residues" evidence="1">
    <location>
        <begin position="172"/>
        <end position="190"/>
    </location>
</feature>
<evidence type="ECO:0000313" key="2">
    <source>
        <dbReference type="EMBL" id="ADQ06104.1"/>
    </source>
</evidence>
<dbReference type="STRING" id="632292.Calhy_0356"/>
<dbReference type="Proteomes" id="UP000006890">
    <property type="component" value="Chromosome"/>
</dbReference>
<dbReference type="AlphaFoldDB" id="E4QBK2"/>
<organism evidence="2 3">
    <name type="scientific">Caldicellulosiruptor hydrothermalis (strain DSM 18901 / VKM B-2411 / 108)</name>
    <dbReference type="NCBI Taxonomy" id="632292"/>
    <lineage>
        <taxon>Bacteria</taxon>
        <taxon>Bacillati</taxon>
        <taxon>Bacillota</taxon>
        <taxon>Bacillota incertae sedis</taxon>
        <taxon>Caldicellulosiruptorales</taxon>
        <taxon>Caldicellulosiruptoraceae</taxon>
        <taxon>Caldicellulosiruptor</taxon>
    </lineage>
</organism>
<feature type="region of interest" description="Disordered" evidence="1">
    <location>
        <begin position="172"/>
        <end position="231"/>
    </location>
</feature>
<gene>
    <name evidence="2" type="ordered locus">Calhy_0356</name>
</gene>
<dbReference type="EMBL" id="CP002219">
    <property type="protein sequence ID" value="ADQ06104.1"/>
    <property type="molecule type" value="Genomic_DNA"/>
</dbReference>
<reference key="1">
    <citation type="submission" date="2010-09" db="EMBL/GenBank/DDBJ databases">
        <title>Complete sequence of Caldicellulosiruptor hydrothermalis 108.</title>
        <authorList>
            <consortium name="US DOE Joint Genome Institute"/>
            <person name="Lucas S."/>
            <person name="Copeland A."/>
            <person name="Lapidus A."/>
            <person name="Cheng J.-F."/>
            <person name="Bruce D."/>
            <person name="Goodwin L."/>
            <person name="Pitluck S."/>
            <person name="Davenport K."/>
            <person name="Detter J.C."/>
            <person name="Han C."/>
            <person name="Tapia R."/>
            <person name="Land M."/>
            <person name="Hauser L."/>
            <person name="Chang Y.-J."/>
            <person name="Jeffries C."/>
            <person name="Kyrpides N."/>
            <person name="Ivanova N."/>
            <person name="Mikhailova N."/>
            <person name="Blumer-Schuette S.E."/>
            <person name="Kelly R.M."/>
            <person name="Woyke T."/>
        </authorList>
    </citation>
    <scope>NUCLEOTIDE SEQUENCE</scope>
    <source>
        <strain>108</strain>
    </source>
</reference>